<organism evidence="1 2">
    <name type="scientific">Batillaria attramentaria</name>
    <dbReference type="NCBI Taxonomy" id="370345"/>
    <lineage>
        <taxon>Eukaryota</taxon>
        <taxon>Metazoa</taxon>
        <taxon>Spiralia</taxon>
        <taxon>Lophotrochozoa</taxon>
        <taxon>Mollusca</taxon>
        <taxon>Gastropoda</taxon>
        <taxon>Caenogastropoda</taxon>
        <taxon>Sorbeoconcha</taxon>
        <taxon>Cerithioidea</taxon>
        <taxon>Batillariidae</taxon>
        <taxon>Batillaria</taxon>
    </lineage>
</organism>
<evidence type="ECO:0000313" key="1">
    <source>
        <dbReference type="EMBL" id="KAK7493978.1"/>
    </source>
</evidence>
<dbReference type="AlphaFoldDB" id="A0ABD0L3U6"/>
<reference evidence="1 2" key="1">
    <citation type="journal article" date="2023" name="Sci. Data">
        <title>Genome assembly of the Korean intertidal mud-creeper Batillaria attramentaria.</title>
        <authorList>
            <person name="Patra A.K."/>
            <person name="Ho P.T."/>
            <person name="Jun S."/>
            <person name="Lee S.J."/>
            <person name="Kim Y."/>
            <person name="Won Y.J."/>
        </authorList>
    </citation>
    <scope>NUCLEOTIDE SEQUENCE [LARGE SCALE GENOMIC DNA]</scope>
    <source>
        <strain evidence="1">Wonlab-2016</strain>
    </source>
</reference>
<gene>
    <name evidence="1" type="ORF">BaRGS_00014860</name>
</gene>
<dbReference type="EMBL" id="JACVVK020000088">
    <property type="protein sequence ID" value="KAK7493978.1"/>
    <property type="molecule type" value="Genomic_DNA"/>
</dbReference>
<name>A0ABD0L3U6_9CAEN</name>
<proteinExistence type="predicted"/>
<protein>
    <submittedName>
        <fullName evidence="1">Uncharacterized protein</fullName>
    </submittedName>
</protein>
<keyword evidence="2" id="KW-1185">Reference proteome</keyword>
<comment type="caution">
    <text evidence="1">The sequence shown here is derived from an EMBL/GenBank/DDBJ whole genome shotgun (WGS) entry which is preliminary data.</text>
</comment>
<dbReference type="Proteomes" id="UP001519460">
    <property type="component" value="Unassembled WGS sequence"/>
</dbReference>
<sequence>MAPTSDAESCLLAEPDEKSVSTDFENVCRSFLERAVCLPAACNNKQNWAAGSGNRLRKSLENLPGRFVPYRSIQLSY</sequence>
<accession>A0ABD0L3U6</accession>
<evidence type="ECO:0000313" key="2">
    <source>
        <dbReference type="Proteomes" id="UP001519460"/>
    </source>
</evidence>